<accession>A0A5P1EIP2</accession>
<dbReference type="AlphaFoldDB" id="A0A5P1EIP2"/>
<protein>
    <submittedName>
        <fullName evidence="1">Uncharacterized protein</fullName>
    </submittedName>
</protein>
<dbReference type="EMBL" id="CM007386">
    <property type="protein sequence ID" value="ONK65766.1"/>
    <property type="molecule type" value="Genomic_DNA"/>
</dbReference>
<sequence length="104" mass="12142">MNDALEAASIFFDLSAEEKEKFASDDRSKLLRYRANPKDDISRARDILKFYAQPLSEWIHIGNKEKLGKTEACCRFKNRVGFIQEVYEISISRKIGDQYTLFEI</sequence>
<evidence type="ECO:0000313" key="2">
    <source>
        <dbReference type="Proteomes" id="UP000243459"/>
    </source>
</evidence>
<dbReference type="Proteomes" id="UP000243459">
    <property type="component" value="Chromosome 6"/>
</dbReference>
<reference evidence="2" key="1">
    <citation type="journal article" date="2017" name="Nat. Commun.">
        <title>The asparagus genome sheds light on the origin and evolution of a young Y chromosome.</title>
        <authorList>
            <person name="Harkess A."/>
            <person name="Zhou J."/>
            <person name="Xu C."/>
            <person name="Bowers J.E."/>
            <person name="Van der Hulst R."/>
            <person name="Ayyampalayam S."/>
            <person name="Mercati F."/>
            <person name="Riccardi P."/>
            <person name="McKain M.R."/>
            <person name="Kakrana A."/>
            <person name="Tang H."/>
            <person name="Ray J."/>
            <person name="Groenendijk J."/>
            <person name="Arikit S."/>
            <person name="Mathioni S.M."/>
            <person name="Nakano M."/>
            <person name="Shan H."/>
            <person name="Telgmann-Rauber A."/>
            <person name="Kanno A."/>
            <person name="Yue Z."/>
            <person name="Chen H."/>
            <person name="Li W."/>
            <person name="Chen Y."/>
            <person name="Xu X."/>
            <person name="Zhang Y."/>
            <person name="Luo S."/>
            <person name="Chen H."/>
            <person name="Gao J."/>
            <person name="Mao Z."/>
            <person name="Pires J.C."/>
            <person name="Luo M."/>
            <person name="Kudrna D."/>
            <person name="Wing R.A."/>
            <person name="Meyers B.C."/>
            <person name="Yi K."/>
            <person name="Kong H."/>
            <person name="Lavrijsen P."/>
            <person name="Sunseri F."/>
            <person name="Falavigna A."/>
            <person name="Ye Y."/>
            <person name="Leebens-Mack J.H."/>
            <person name="Chen G."/>
        </authorList>
    </citation>
    <scope>NUCLEOTIDE SEQUENCE [LARGE SCALE GENOMIC DNA]</scope>
    <source>
        <strain evidence="2">cv. DH0086</strain>
    </source>
</reference>
<proteinExistence type="predicted"/>
<organism evidence="1 2">
    <name type="scientific">Asparagus officinalis</name>
    <name type="common">Garden asparagus</name>
    <dbReference type="NCBI Taxonomy" id="4686"/>
    <lineage>
        <taxon>Eukaryota</taxon>
        <taxon>Viridiplantae</taxon>
        <taxon>Streptophyta</taxon>
        <taxon>Embryophyta</taxon>
        <taxon>Tracheophyta</taxon>
        <taxon>Spermatophyta</taxon>
        <taxon>Magnoliopsida</taxon>
        <taxon>Liliopsida</taxon>
        <taxon>Asparagales</taxon>
        <taxon>Asparagaceae</taxon>
        <taxon>Asparagoideae</taxon>
        <taxon>Asparagus</taxon>
    </lineage>
</organism>
<name>A0A5P1EIP2_ASPOF</name>
<dbReference type="Gramene" id="ONK65766">
    <property type="protein sequence ID" value="ONK65766"/>
    <property type="gene ID" value="A4U43_C06F760"/>
</dbReference>
<gene>
    <name evidence="1" type="ORF">A4U43_C06F760</name>
</gene>
<evidence type="ECO:0000313" key="1">
    <source>
        <dbReference type="EMBL" id="ONK65766.1"/>
    </source>
</evidence>
<keyword evidence="2" id="KW-1185">Reference proteome</keyword>